<dbReference type="Proteomes" id="UP000286482">
    <property type="component" value="Unassembled WGS sequence"/>
</dbReference>
<protein>
    <submittedName>
        <fullName evidence="2">Aldo/keto reductase</fullName>
    </submittedName>
</protein>
<sequence>MPTSTTVLPIHSSLPKASQIAFGCMGLGGSWDNSPIDNGLINHAEAAVHSAVENGINFFDHADIYTMGKAELCFGEVLKRQPQLRSNIYIQSKCGIRFEDATAPGRYDFSAQWLETSVDGILQRLGIEYLDVLALHRPDPLMELDELATTLRALKAAGKYNHLGVSNMNAHQIQYLQSALDMPLIVNQVELSLVRREHFEFGVAPCIDPQIDASFAGTLQHCQTKGIQLQSWGSLAQGLYCGRGDNSEHANIRETSQLVATLAGEYQVTKEAIVLAWLLRHSANIQAIIGTANPDRIKACAQATQVKLSREHWYQLLVSARGQALP</sequence>
<dbReference type="EMBL" id="RAQO01000004">
    <property type="protein sequence ID" value="RKF20303.1"/>
    <property type="molecule type" value="Genomic_DNA"/>
</dbReference>
<name>A0A420EHY7_9ALTE</name>
<dbReference type="InterPro" id="IPR036812">
    <property type="entry name" value="NAD(P)_OxRdtase_dom_sf"/>
</dbReference>
<accession>A0A420EHY7</accession>
<organism evidence="2 3">
    <name type="scientific">Alginatibacterium sediminis</name>
    <dbReference type="NCBI Taxonomy" id="2164068"/>
    <lineage>
        <taxon>Bacteria</taxon>
        <taxon>Pseudomonadati</taxon>
        <taxon>Pseudomonadota</taxon>
        <taxon>Gammaproteobacteria</taxon>
        <taxon>Alteromonadales</taxon>
        <taxon>Alteromonadaceae</taxon>
        <taxon>Alginatibacterium</taxon>
    </lineage>
</organism>
<proteinExistence type="predicted"/>
<evidence type="ECO:0000259" key="1">
    <source>
        <dbReference type="Pfam" id="PF00248"/>
    </source>
</evidence>
<dbReference type="AlphaFoldDB" id="A0A420EHY7"/>
<dbReference type="SUPFAM" id="SSF51430">
    <property type="entry name" value="NAD(P)-linked oxidoreductase"/>
    <property type="match status" value="1"/>
</dbReference>
<keyword evidence="3" id="KW-1185">Reference proteome</keyword>
<dbReference type="OrthoDB" id="9768793at2"/>
<evidence type="ECO:0000313" key="3">
    <source>
        <dbReference type="Proteomes" id="UP000286482"/>
    </source>
</evidence>
<dbReference type="Pfam" id="PF00248">
    <property type="entry name" value="Aldo_ket_red"/>
    <property type="match status" value="1"/>
</dbReference>
<feature type="domain" description="NADP-dependent oxidoreductase" evidence="1">
    <location>
        <begin position="20"/>
        <end position="314"/>
    </location>
</feature>
<dbReference type="RefSeq" id="WP_120354307.1">
    <property type="nucleotide sequence ID" value="NZ_RAQO01000004.1"/>
</dbReference>
<gene>
    <name evidence="2" type="ORF">DBZ36_07630</name>
</gene>
<dbReference type="GO" id="GO:0005829">
    <property type="term" value="C:cytosol"/>
    <property type="evidence" value="ECO:0007669"/>
    <property type="project" value="TreeGrafter"/>
</dbReference>
<dbReference type="PANTHER" id="PTHR43364">
    <property type="entry name" value="NADH-SPECIFIC METHYLGLYOXAL REDUCTASE-RELATED"/>
    <property type="match status" value="1"/>
</dbReference>
<dbReference type="Gene3D" id="3.20.20.100">
    <property type="entry name" value="NADP-dependent oxidoreductase domain"/>
    <property type="match status" value="1"/>
</dbReference>
<reference evidence="2 3" key="1">
    <citation type="submission" date="2018-09" db="EMBL/GenBank/DDBJ databases">
        <authorList>
            <person name="Wang Z."/>
        </authorList>
    </citation>
    <scope>NUCLEOTIDE SEQUENCE [LARGE SCALE GENOMIC DNA]</scope>
    <source>
        <strain evidence="2 3">ALS 81</strain>
    </source>
</reference>
<evidence type="ECO:0000313" key="2">
    <source>
        <dbReference type="EMBL" id="RKF20303.1"/>
    </source>
</evidence>
<dbReference type="InterPro" id="IPR050523">
    <property type="entry name" value="AKR_Detox_Biosynth"/>
</dbReference>
<comment type="caution">
    <text evidence="2">The sequence shown here is derived from an EMBL/GenBank/DDBJ whole genome shotgun (WGS) entry which is preliminary data.</text>
</comment>
<dbReference type="PANTHER" id="PTHR43364:SF1">
    <property type="entry name" value="OXIDOREDUCTASE YDHF"/>
    <property type="match status" value="1"/>
</dbReference>
<dbReference type="InterPro" id="IPR023210">
    <property type="entry name" value="NADP_OxRdtase_dom"/>
</dbReference>